<reference evidence="1" key="1">
    <citation type="journal article" date="2014" name="Gene">
        <title>Genome-guided analysis of transformation efficiency and carbon dioxide assimilation by Moorella thermoacetica Y72.</title>
        <authorList>
            <person name="Tsukahara K."/>
            <person name="Kita A."/>
            <person name="Nakashimada Y."/>
            <person name="Hoshino T."/>
            <person name="Murakami K."/>
        </authorList>
    </citation>
    <scope>NUCLEOTIDE SEQUENCE [LARGE SCALE GENOMIC DNA]</scope>
    <source>
        <strain evidence="1">Y72</strain>
    </source>
</reference>
<accession>A0A0S6UH98</accession>
<dbReference type="AlphaFoldDB" id="A0A0S6UH98"/>
<name>A0A0S6UH98_NEOTH</name>
<dbReference type="EMBL" id="DF238840">
    <property type="protein sequence ID" value="GAF27384.1"/>
    <property type="molecule type" value="Genomic_DNA"/>
</dbReference>
<gene>
    <name evidence="1" type="ORF">MTY_2725</name>
</gene>
<evidence type="ECO:0000313" key="1">
    <source>
        <dbReference type="EMBL" id="GAF27384.1"/>
    </source>
</evidence>
<protein>
    <submittedName>
        <fullName evidence="1">Uncharacterized protein</fullName>
    </submittedName>
</protein>
<organism evidence="1">
    <name type="scientific">Moorella thermoacetica Y72</name>
    <dbReference type="NCBI Taxonomy" id="1325331"/>
    <lineage>
        <taxon>Bacteria</taxon>
        <taxon>Bacillati</taxon>
        <taxon>Bacillota</taxon>
        <taxon>Clostridia</taxon>
        <taxon>Neomoorellales</taxon>
        <taxon>Neomoorellaceae</taxon>
        <taxon>Neomoorella</taxon>
    </lineage>
</organism>
<sequence length="43" mass="5178">MHRYKRVLLPHLWPPHLLKIKNPRQGFPEFDRVNFLPFPIASA</sequence>
<proteinExistence type="predicted"/>
<dbReference type="Proteomes" id="UP000063718">
    <property type="component" value="Unassembled WGS sequence"/>
</dbReference>